<evidence type="ECO:0000256" key="6">
    <source>
        <dbReference type="RuleBase" id="RU361137"/>
    </source>
</evidence>
<dbReference type="InterPro" id="IPR003016">
    <property type="entry name" value="2-oxoA_DH_lipoyl-BS"/>
</dbReference>
<dbReference type="AlphaFoldDB" id="A0A9W7ZU43"/>
<organism evidence="10 11">
    <name type="scientific">Tieghemiomyces parasiticus</name>
    <dbReference type="NCBI Taxonomy" id="78921"/>
    <lineage>
        <taxon>Eukaryota</taxon>
        <taxon>Fungi</taxon>
        <taxon>Fungi incertae sedis</taxon>
        <taxon>Zoopagomycota</taxon>
        <taxon>Kickxellomycotina</taxon>
        <taxon>Dimargaritomycetes</taxon>
        <taxon>Dimargaritales</taxon>
        <taxon>Dimargaritaceae</taxon>
        <taxon>Tieghemiomyces</taxon>
    </lineage>
</organism>
<dbReference type="PROSITE" id="PS00189">
    <property type="entry name" value="LIPOYL"/>
    <property type="match status" value="1"/>
</dbReference>
<evidence type="ECO:0000313" key="11">
    <source>
        <dbReference type="Proteomes" id="UP001150569"/>
    </source>
</evidence>
<dbReference type="GO" id="GO:0045254">
    <property type="term" value="C:pyruvate dehydrogenase complex"/>
    <property type="evidence" value="ECO:0007669"/>
    <property type="project" value="UniProtKB-UniRule"/>
</dbReference>
<feature type="region of interest" description="Disordered" evidence="7">
    <location>
        <begin position="272"/>
        <end position="295"/>
    </location>
</feature>
<evidence type="ECO:0000259" key="8">
    <source>
        <dbReference type="PROSITE" id="PS50968"/>
    </source>
</evidence>
<dbReference type="FunFam" id="2.40.50.100:FF:000010">
    <property type="entry name" value="Acetyltransferase component of pyruvate dehydrogenase complex"/>
    <property type="match status" value="1"/>
</dbReference>
<dbReference type="EMBL" id="JANBPT010000738">
    <property type="protein sequence ID" value="KAJ1913618.1"/>
    <property type="molecule type" value="Genomic_DNA"/>
</dbReference>
<keyword evidence="10" id="KW-0670">Pyruvate</keyword>
<sequence>MLLQRFSTAATLGCGTRSGAILAPRLARRGLTQISSLNVTRAPTASSRTATLNPRAAALAMTLPGLSTHARLYSSKSYPPHTIIDMPALSPTMTAGNVGSWQKEVGDEIVPGDVLVEIETDKAQMDFECQEEGYLAKILCDSGSKDVAVGHPIAILVENKADADKFADFQPESAGEGTAKAAEPESPKEEASKPELKKEESKPEPTKQEKQTESQRDTAPASSNGSGRIFASPLAKTIAREKNLSLADIQGTGPHGRIVKADVEKFISEGGAAKKSAAPTKATPAPSAPAAAPVPSAGTAYTDIPTSNMRRVIASRLVESKQQLPHYYVTVEVNMDKINKLRMALNEAGKGEYKLSVNDFIIKASALTLLKVPEVNSSWQKDFIRQYHNADISVATATPSGLITPIIRSAEAKGLAGISNTMKELAARARENGLKPEEYQGGSFTISNLGMFGVDSFTAIINPPQSCILAVGATTEKVVPDASAPGGFKVAAVMKVTLSADHRVVDGAVSAQWLKAWKELMENPLKLLL</sequence>
<dbReference type="InterPro" id="IPR001078">
    <property type="entry name" value="2-oxoacid_DH_actylTfrase"/>
</dbReference>
<dbReference type="OrthoDB" id="537444at2759"/>
<dbReference type="CDD" id="cd06849">
    <property type="entry name" value="lipoyl_domain"/>
    <property type="match status" value="1"/>
</dbReference>
<evidence type="ECO:0000259" key="9">
    <source>
        <dbReference type="PROSITE" id="PS51826"/>
    </source>
</evidence>
<comment type="cofactor">
    <cofactor evidence="6">
        <name>(R)-lipoate</name>
        <dbReference type="ChEBI" id="CHEBI:83088"/>
    </cofactor>
    <text evidence="6">Binds 1 lipoyl cofactor covalently.</text>
</comment>
<dbReference type="Pfam" id="PF00198">
    <property type="entry name" value="2-oxoacid_dh"/>
    <property type="match status" value="1"/>
</dbReference>
<keyword evidence="3 6" id="KW-0450">Lipoyl</keyword>
<dbReference type="GO" id="GO:0004742">
    <property type="term" value="F:dihydrolipoyllysine-residue acetyltransferase activity"/>
    <property type="evidence" value="ECO:0007669"/>
    <property type="project" value="UniProtKB-UniRule"/>
</dbReference>
<dbReference type="Pfam" id="PF00364">
    <property type="entry name" value="Biotin_lipoyl"/>
    <property type="match status" value="1"/>
</dbReference>
<dbReference type="InterPro" id="IPR000089">
    <property type="entry name" value="Biotin_lipoyl"/>
</dbReference>
<dbReference type="PANTHER" id="PTHR23151:SF90">
    <property type="entry name" value="DIHYDROLIPOYLLYSINE-RESIDUE ACETYLTRANSFERASE COMPONENT OF PYRUVATE DEHYDROGENASE COMPLEX, MITOCHONDRIAL-RELATED"/>
    <property type="match status" value="1"/>
</dbReference>
<keyword evidence="2 6" id="KW-0808">Transferase</keyword>
<evidence type="ECO:0000313" key="10">
    <source>
        <dbReference type="EMBL" id="KAJ1913618.1"/>
    </source>
</evidence>
<dbReference type="PROSITE" id="PS50968">
    <property type="entry name" value="BIOTINYL_LIPOYL"/>
    <property type="match status" value="1"/>
</dbReference>
<dbReference type="SUPFAM" id="SSF47005">
    <property type="entry name" value="Peripheral subunit-binding domain of 2-oxo acid dehydrogenase complex"/>
    <property type="match status" value="1"/>
</dbReference>
<gene>
    <name evidence="10" type="primary">LAT1_2</name>
    <name evidence="10" type="ORF">IWQ60_009136</name>
</gene>
<comment type="caution">
    <text evidence="10">The sequence shown here is derived from an EMBL/GenBank/DDBJ whole genome shotgun (WGS) entry which is preliminary data.</text>
</comment>
<dbReference type="EC" id="2.3.1.12" evidence="6"/>
<dbReference type="Gene3D" id="2.40.50.100">
    <property type="match status" value="1"/>
</dbReference>
<evidence type="ECO:0000256" key="7">
    <source>
        <dbReference type="SAM" id="MobiDB-lite"/>
    </source>
</evidence>
<name>A0A9W7ZU43_9FUNG</name>
<feature type="domain" description="Lipoyl-binding" evidence="8">
    <location>
        <begin position="81"/>
        <end position="157"/>
    </location>
</feature>
<dbReference type="SUPFAM" id="SSF52777">
    <property type="entry name" value="CoA-dependent acyltransferases"/>
    <property type="match status" value="1"/>
</dbReference>
<dbReference type="Gene3D" id="3.30.559.10">
    <property type="entry name" value="Chloramphenicol acetyltransferase-like domain"/>
    <property type="match status" value="1"/>
</dbReference>
<feature type="region of interest" description="Disordered" evidence="7">
    <location>
        <begin position="172"/>
        <end position="229"/>
    </location>
</feature>
<comment type="function">
    <text evidence="6">The pyruvate dehydrogenase complex catalyzes the overall conversion of pyruvate to acetyl-CoA and CO(2).</text>
</comment>
<comment type="catalytic activity">
    <reaction evidence="6">
        <text>N(6)-[(R)-dihydrolipoyl]-L-lysyl-[protein] + acetyl-CoA = N(6)-[(R)-S(8)-acetyldihydrolipoyl]-L-lysyl-[protein] + CoA</text>
        <dbReference type="Rhea" id="RHEA:17017"/>
        <dbReference type="Rhea" id="RHEA-COMP:10475"/>
        <dbReference type="Rhea" id="RHEA-COMP:10478"/>
        <dbReference type="ChEBI" id="CHEBI:57287"/>
        <dbReference type="ChEBI" id="CHEBI:57288"/>
        <dbReference type="ChEBI" id="CHEBI:83100"/>
        <dbReference type="ChEBI" id="CHEBI:83111"/>
        <dbReference type="EC" id="2.3.1.12"/>
    </reaction>
</comment>
<evidence type="ECO:0000256" key="5">
    <source>
        <dbReference type="ARBA" id="ARBA00023315"/>
    </source>
</evidence>
<dbReference type="PROSITE" id="PS51826">
    <property type="entry name" value="PSBD"/>
    <property type="match status" value="1"/>
</dbReference>
<dbReference type="InterPro" id="IPR045257">
    <property type="entry name" value="E2/Pdx1"/>
</dbReference>
<dbReference type="InterPro" id="IPR006257">
    <property type="entry name" value="LAT1"/>
</dbReference>
<dbReference type="GO" id="GO:0006086">
    <property type="term" value="P:pyruvate decarboxylation to acetyl-CoA"/>
    <property type="evidence" value="ECO:0007669"/>
    <property type="project" value="InterPro"/>
</dbReference>
<keyword evidence="11" id="KW-1185">Reference proteome</keyword>
<dbReference type="Gene3D" id="4.10.320.10">
    <property type="entry name" value="E3-binding domain"/>
    <property type="match status" value="1"/>
</dbReference>
<dbReference type="FunFam" id="3.30.559.10:FF:000003">
    <property type="entry name" value="Acetyltransferase component of pyruvate dehydrogenase complex"/>
    <property type="match status" value="1"/>
</dbReference>
<dbReference type="SUPFAM" id="SSF51230">
    <property type="entry name" value="Single hybrid motif"/>
    <property type="match status" value="1"/>
</dbReference>
<dbReference type="PANTHER" id="PTHR23151">
    <property type="entry name" value="DIHYDROLIPOAMIDE ACETYL/SUCCINYL-TRANSFERASE-RELATED"/>
    <property type="match status" value="1"/>
</dbReference>
<reference evidence="10" key="1">
    <citation type="submission" date="2022-07" db="EMBL/GenBank/DDBJ databases">
        <title>Phylogenomic reconstructions and comparative analyses of Kickxellomycotina fungi.</title>
        <authorList>
            <person name="Reynolds N.K."/>
            <person name="Stajich J.E."/>
            <person name="Barry K."/>
            <person name="Grigoriev I.V."/>
            <person name="Crous P."/>
            <person name="Smith M.E."/>
        </authorList>
    </citation>
    <scope>NUCLEOTIDE SEQUENCE</scope>
    <source>
        <strain evidence="10">RSA 861</strain>
    </source>
</reference>
<dbReference type="InterPro" id="IPR004167">
    <property type="entry name" value="PSBD"/>
</dbReference>
<comment type="subcellular location">
    <subcellularLocation>
        <location evidence="6">Mitochondrion</location>
    </subcellularLocation>
</comment>
<dbReference type="InterPro" id="IPR011053">
    <property type="entry name" value="Single_hybrid_motif"/>
</dbReference>
<evidence type="ECO:0000256" key="1">
    <source>
        <dbReference type="ARBA" id="ARBA00007317"/>
    </source>
</evidence>
<dbReference type="Proteomes" id="UP001150569">
    <property type="component" value="Unassembled WGS sequence"/>
</dbReference>
<comment type="similarity">
    <text evidence="1 6">Belongs to the 2-oxoacid dehydrogenase family.</text>
</comment>
<keyword evidence="4" id="KW-0809">Transit peptide</keyword>
<evidence type="ECO:0000256" key="3">
    <source>
        <dbReference type="ARBA" id="ARBA00022823"/>
    </source>
</evidence>
<evidence type="ECO:0000256" key="4">
    <source>
        <dbReference type="ARBA" id="ARBA00022946"/>
    </source>
</evidence>
<accession>A0A9W7ZU43</accession>
<evidence type="ECO:0000256" key="2">
    <source>
        <dbReference type="ARBA" id="ARBA00022679"/>
    </source>
</evidence>
<dbReference type="Pfam" id="PF02817">
    <property type="entry name" value="E3_binding"/>
    <property type="match status" value="1"/>
</dbReference>
<protein>
    <recommendedName>
        <fullName evidence="6">Acetyltransferase component of pyruvate dehydrogenase complex</fullName>
        <ecNumber evidence="6">2.3.1.12</ecNumber>
    </recommendedName>
</protein>
<proteinExistence type="inferred from homology"/>
<feature type="compositionally biased region" description="Basic and acidic residues" evidence="7">
    <location>
        <begin position="182"/>
        <end position="216"/>
    </location>
</feature>
<dbReference type="InterPro" id="IPR023213">
    <property type="entry name" value="CAT-like_dom_sf"/>
</dbReference>
<dbReference type="NCBIfam" id="TIGR01349">
    <property type="entry name" value="PDHac_trf_mito"/>
    <property type="match status" value="1"/>
</dbReference>
<keyword evidence="5 6" id="KW-0012">Acyltransferase</keyword>
<feature type="domain" description="Peripheral subunit-binding (PSBD)" evidence="9">
    <location>
        <begin position="230"/>
        <end position="267"/>
    </location>
</feature>
<dbReference type="GO" id="GO:0005739">
    <property type="term" value="C:mitochondrion"/>
    <property type="evidence" value="ECO:0007669"/>
    <property type="project" value="UniProtKB-SubCell"/>
</dbReference>
<dbReference type="InterPro" id="IPR036625">
    <property type="entry name" value="E3-bd_dom_sf"/>
</dbReference>